<dbReference type="SUPFAM" id="SSF144232">
    <property type="entry name" value="HIT/MYND zinc finger-like"/>
    <property type="match status" value="1"/>
</dbReference>
<keyword evidence="9" id="KW-1185">Reference proteome</keyword>
<feature type="repeat" description="ANK" evidence="4">
    <location>
        <begin position="316"/>
        <end position="353"/>
    </location>
</feature>
<dbReference type="PANTHER" id="PTHR15897:SF2">
    <property type="entry name" value="ANKYRIN REPEAT AND MYND DOMAIN-CONTAINING PROTEIN 1"/>
    <property type="match status" value="1"/>
</dbReference>
<evidence type="ECO:0000256" key="1">
    <source>
        <dbReference type="ARBA" id="ARBA00022723"/>
    </source>
</evidence>
<dbReference type="InterPro" id="IPR002110">
    <property type="entry name" value="Ankyrin_rpt"/>
</dbReference>
<feature type="repeat" description="ANK" evidence="4">
    <location>
        <begin position="353"/>
        <end position="385"/>
    </location>
</feature>
<dbReference type="EMBL" id="WNTK01000001">
    <property type="protein sequence ID" value="KAG9494410.1"/>
    <property type="molecule type" value="Genomic_DNA"/>
</dbReference>
<dbReference type="SMART" id="SM00248">
    <property type="entry name" value="ANK"/>
    <property type="match status" value="5"/>
</dbReference>
<dbReference type="InterPro" id="IPR036770">
    <property type="entry name" value="Ankyrin_rpt-contain_sf"/>
</dbReference>
<dbReference type="Proteomes" id="UP000770717">
    <property type="component" value="Unassembled WGS sequence"/>
</dbReference>
<dbReference type="PROSITE" id="PS50088">
    <property type="entry name" value="ANK_REPEAT"/>
    <property type="match status" value="3"/>
</dbReference>
<keyword evidence="2 5" id="KW-0863">Zinc-finger</keyword>
<dbReference type="PROSITE" id="PS50865">
    <property type="entry name" value="ZF_MYND_2"/>
    <property type="match status" value="1"/>
</dbReference>
<protein>
    <recommendedName>
        <fullName evidence="7">MYND-type domain-containing protein</fullName>
    </recommendedName>
</protein>
<proteinExistence type="predicted"/>
<feature type="domain" description="MYND-type" evidence="7">
    <location>
        <begin position="491"/>
        <end position="531"/>
    </location>
</feature>
<comment type="caution">
    <text evidence="8">The sequence shown here is derived from an EMBL/GenBank/DDBJ whole genome shotgun (WGS) entry which is preliminary data.</text>
</comment>
<dbReference type="Pfam" id="PF12796">
    <property type="entry name" value="Ank_2"/>
    <property type="match status" value="2"/>
</dbReference>
<dbReference type="PROSITE" id="PS50297">
    <property type="entry name" value="ANK_REP_REGION"/>
    <property type="match status" value="3"/>
</dbReference>
<dbReference type="InterPro" id="IPR002893">
    <property type="entry name" value="Znf_MYND"/>
</dbReference>
<dbReference type="Gene3D" id="6.10.140.2220">
    <property type="match status" value="1"/>
</dbReference>
<reference evidence="8" key="1">
    <citation type="thesis" date="2020" institute="ProQuest LLC" country="789 East Eisenhower Parkway, Ann Arbor, MI, USA">
        <title>Comparative Genomics and Chromosome Evolution.</title>
        <authorList>
            <person name="Mudd A.B."/>
        </authorList>
    </citation>
    <scope>NUCLEOTIDE SEQUENCE</scope>
    <source>
        <strain evidence="8">HN-11 Male</strain>
        <tissue evidence="8">Kidney and liver</tissue>
    </source>
</reference>
<dbReference type="Gene3D" id="1.25.40.20">
    <property type="entry name" value="Ankyrin repeat-containing domain"/>
    <property type="match status" value="3"/>
</dbReference>
<evidence type="ECO:0000313" key="8">
    <source>
        <dbReference type="EMBL" id="KAG9494410.1"/>
    </source>
</evidence>
<name>A0A8J6FWR8_ELECQ</name>
<evidence type="ECO:0000256" key="4">
    <source>
        <dbReference type="PROSITE-ProRule" id="PRU00023"/>
    </source>
</evidence>
<dbReference type="Pfam" id="PF01753">
    <property type="entry name" value="zf-MYND"/>
    <property type="match status" value="1"/>
</dbReference>
<feature type="region of interest" description="Disordered" evidence="6">
    <location>
        <begin position="540"/>
        <end position="579"/>
    </location>
</feature>
<gene>
    <name evidence="8" type="ORF">GDO78_001978</name>
</gene>
<dbReference type="PRINTS" id="PR01415">
    <property type="entry name" value="ANKYRIN"/>
</dbReference>
<dbReference type="AlphaFoldDB" id="A0A8J6FWR8"/>
<evidence type="ECO:0000259" key="7">
    <source>
        <dbReference type="PROSITE" id="PS50865"/>
    </source>
</evidence>
<keyword evidence="1" id="KW-0479">Metal-binding</keyword>
<dbReference type="PANTHER" id="PTHR15897">
    <property type="entry name" value="ANKYRIN REPEAT AND MYND DOMAIN PROTEIN 1"/>
    <property type="match status" value="1"/>
</dbReference>
<feature type="compositionally biased region" description="Basic and acidic residues" evidence="6">
    <location>
        <begin position="566"/>
        <end position="579"/>
    </location>
</feature>
<evidence type="ECO:0000256" key="5">
    <source>
        <dbReference type="PROSITE-ProRule" id="PRU00134"/>
    </source>
</evidence>
<feature type="compositionally biased region" description="Polar residues" evidence="6">
    <location>
        <begin position="540"/>
        <end position="552"/>
    </location>
</feature>
<keyword evidence="4" id="KW-0040">ANK repeat</keyword>
<dbReference type="InterPro" id="IPR053064">
    <property type="entry name" value="Ankyrin-MYND_domain-protein"/>
</dbReference>
<organism evidence="8 9">
    <name type="scientific">Eleutherodactylus coqui</name>
    <name type="common">Puerto Rican coqui</name>
    <dbReference type="NCBI Taxonomy" id="57060"/>
    <lineage>
        <taxon>Eukaryota</taxon>
        <taxon>Metazoa</taxon>
        <taxon>Chordata</taxon>
        <taxon>Craniata</taxon>
        <taxon>Vertebrata</taxon>
        <taxon>Euteleostomi</taxon>
        <taxon>Amphibia</taxon>
        <taxon>Batrachia</taxon>
        <taxon>Anura</taxon>
        <taxon>Neobatrachia</taxon>
        <taxon>Hyloidea</taxon>
        <taxon>Eleutherodactylidae</taxon>
        <taxon>Eleutherodactylinae</taxon>
        <taxon>Eleutherodactylus</taxon>
        <taxon>Eleutherodactylus</taxon>
    </lineage>
</organism>
<evidence type="ECO:0000256" key="3">
    <source>
        <dbReference type="ARBA" id="ARBA00022833"/>
    </source>
</evidence>
<dbReference type="GO" id="GO:0008270">
    <property type="term" value="F:zinc ion binding"/>
    <property type="evidence" value="ECO:0007669"/>
    <property type="project" value="UniProtKB-KW"/>
</dbReference>
<dbReference type="OrthoDB" id="48314at2759"/>
<sequence>MRDEREKFGPKGPRERSAERLIKMAGSGDLESISTILRHDLAHVDVSDNSGQTALHAATVNGHNNIINLLLDNGADVNKSNDEGLSALSLCLMLFYSTKSFWPNVAERNLPEDKEEKSKLVLDSSESESCFMNDKDMEKNGDVLPICGGSLQTSVNDKTGASFESDVVDSTGDHNRNTNLRSTMELLLLRGADPNISNIPMNALFFAIKAADVSTAQLLLECGARTDVRLKTQHGSLTPLHIAAALPVAEGIRMTEILLHVASDPNISAEDEDYVYDHDRGETNGVILGFSMKGGLETGLPLYNYFDKIPCVPEEGGRTPLHVACEREDNYKFARDIISLLLAHNAKVNILWSGHSPLSLAIASGNDLAVKELLANGADPNLALSRGSGSALCAAVNIAYEKKRTLAARIALDKRIAHTPYHALLPEERDTYNARKQLLEHLGKLTREAILAKEQERAKEGIVREANPKGNVNVTAGDGSTPSTRTFFKYCYQCGRSVGVKLSPCLRCYSIYTCSKLCKKRSWDELHKAECQQLTGKLSGRMSTTGRASSKMHSTRGGKNSPAKHLHGEKESSGREAYGDHIHSITENYSYN</sequence>
<feature type="repeat" description="ANK" evidence="4">
    <location>
        <begin position="50"/>
        <end position="82"/>
    </location>
</feature>
<keyword evidence="3" id="KW-0862">Zinc</keyword>
<dbReference type="SUPFAM" id="SSF48403">
    <property type="entry name" value="Ankyrin repeat"/>
    <property type="match status" value="2"/>
</dbReference>
<dbReference type="PROSITE" id="PS01360">
    <property type="entry name" value="ZF_MYND_1"/>
    <property type="match status" value="1"/>
</dbReference>
<accession>A0A8J6FWR8</accession>
<evidence type="ECO:0000256" key="2">
    <source>
        <dbReference type="ARBA" id="ARBA00022771"/>
    </source>
</evidence>
<evidence type="ECO:0000256" key="6">
    <source>
        <dbReference type="SAM" id="MobiDB-lite"/>
    </source>
</evidence>
<evidence type="ECO:0000313" key="9">
    <source>
        <dbReference type="Proteomes" id="UP000770717"/>
    </source>
</evidence>